<evidence type="ECO:0000313" key="1">
    <source>
        <dbReference type="EMBL" id="EJZ06477.1"/>
    </source>
</evidence>
<keyword evidence="2" id="KW-1185">Reference proteome</keyword>
<dbReference type="PATRIC" id="fig|1194972.3.peg.4319"/>
<reference evidence="1 2" key="1">
    <citation type="journal article" date="2012" name="J. Bacteriol.">
        <title>Complete Genome Sequence of Mycobacterium vaccae Type Strain ATCC 25954.</title>
        <authorList>
            <person name="Ho Y.S."/>
            <person name="Adroub S.A."/>
            <person name="Abadi M."/>
            <person name="Al Alwan B."/>
            <person name="Alkhateeb R."/>
            <person name="Gao G."/>
            <person name="Ragab A."/>
            <person name="Ali S."/>
            <person name="van Soolingen D."/>
            <person name="Bitter W."/>
            <person name="Pain A."/>
            <person name="Abdallah A.M."/>
        </authorList>
    </citation>
    <scope>NUCLEOTIDE SEQUENCE [LARGE SCALE GENOMIC DNA]</scope>
    <source>
        <strain evidence="1 2">ATCC 25954</strain>
    </source>
</reference>
<organism evidence="1 2">
    <name type="scientific">Mycolicibacterium vaccae ATCC 25954</name>
    <dbReference type="NCBI Taxonomy" id="1194972"/>
    <lineage>
        <taxon>Bacteria</taxon>
        <taxon>Bacillati</taxon>
        <taxon>Actinomycetota</taxon>
        <taxon>Actinomycetes</taxon>
        <taxon>Mycobacteriales</taxon>
        <taxon>Mycobacteriaceae</taxon>
        <taxon>Mycolicibacterium</taxon>
    </lineage>
</organism>
<dbReference type="AlphaFoldDB" id="K0UGZ9"/>
<name>K0UGZ9_MYCVA</name>
<comment type="caution">
    <text evidence="1">The sequence shown here is derived from an EMBL/GenBank/DDBJ whole genome shotgun (WGS) entry which is preliminary data.</text>
</comment>
<protein>
    <submittedName>
        <fullName evidence="1">Benzoylformate decarboxylase</fullName>
    </submittedName>
</protein>
<accession>K0UGZ9</accession>
<gene>
    <name evidence="1" type="ORF">MVAC_21658</name>
</gene>
<sequence length="32" mass="3137">MNLHTAAGTGNAIGSLVAAYKANTPVDPARPG</sequence>
<proteinExistence type="predicted"/>
<dbReference type="HOGENOM" id="CLU_3390377_0_0_11"/>
<evidence type="ECO:0000313" key="2">
    <source>
        <dbReference type="Proteomes" id="UP000006072"/>
    </source>
</evidence>
<dbReference type="Proteomes" id="UP000006072">
    <property type="component" value="Unassembled WGS sequence"/>
</dbReference>
<dbReference type="EMBL" id="ALQA01000057">
    <property type="protein sequence ID" value="EJZ06477.1"/>
    <property type="molecule type" value="Genomic_DNA"/>
</dbReference>